<evidence type="ECO:0000256" key="1">
    <source>
        <dbReference type="ARBA" id="ARBA00004123"/>
    </source>
</evidence>
<dbReference type="InterPro" id="IPR006576">
    <property type="entry name" value="BRK_domain"/>
</dbReference>
<evidence type="ECO:0000313" key="8">
    <source>
        <dbReference type="Proteomes" id="UP000324585"/>
    </source>
</evidence>
<evidence type="ECO:0000256" key="2">
    <source>
        <dbReference type="ARBA" id="ARBA00023015"/>
    </source>
</evidence>
<dbReference type="AlphaFoldDB" id="A0A5J4Z985"/>
<comment type="caution">
    <text evidence="7">The sequence shown here is derived from an EMBL/GenBank/DDBJ whole genome shotgun (WGS) entry which is preliminary data.</text>
</comment>
<evidence type="ECO:0000256" key="3">
    <source>
        <dbReference type="ARBA" id="ARBA00023163"/>
    </source>
</evidence>
<feature type="region of interest" description="Disordered" evidence="5">
    <location>
        <begin position="626"/>
        <end position="680"/>
    </location>
</feature>
<evidence type="ECO:0000313" key="7">
    <source>
        <dbReference type="EMBL" id="KAA8499323.1"/>
    </source>
</evidence>
<dbReference type="SUPFAM" id="SSF160481">
    <property type="entry name" value="BRK domain-like"/>
    <property type="match status" value="2"/>
</dbReference>
<organism evidence="7 8">
    <name type="scientific">Porphyridium purpureum</name>
    <name type="common">Red alga</name>
    <name type="synonym">Porphyridium cruentum</name>
    <dbReference type="NCBI Taxonomy" id="35688"/>
    <lineage>
        <taxon>Eukaryota</taxon>
        <taxon>Rhodophyta</taxon>
        <taxon>Bangiophyceae</taxon>
        <taxon>Porphyridiales</taxon>
        <taxon>Porphyridiaceae</taxon>
        <taxon>Porphyridium</taxon>
    </lineage>
</organism>
<feature type="domain" description="BRK" evidence="6">
    <location>
        <begin position="485"/>
        <end position="527"/>
    </location>
</feature>
<dbReference type="Proteomes" id="UP000324585">
    <property type="component" value="Unassembled WGS sequence"/>
</dbReference>
<evidence type="ECO:0000256" key="4">
    <source>
        <dbReference type="ARBA" id="ARBA00023242"/>
    </source>
</evidence>
<evidence type="ECO:0000259" key="6">
    <source>
        <dbReference type="SMART" id="SM00592"/>
    </source>
</evidence>
<keyword evidence="8" id="KW-1185">Reference proteome</keyword>
<feature type="region of interest" description="Disordered" evidence="5">
    <location>
        <begin position="519"/>
        <end position="564"/>
    </location>
</feature>
<evidence type="ECO:0000256" key="5">
    <source>
        <dbReference type="SAM" id="MobiDB-lite"/>
    </source>
</evidence>
<keyword evidence="2" id="KW-0805">Transcription regulation</keyword>
<feature type="compositionally biased region" description="Acidic residues" evidence="5">
    <location>
        <begin position="419"/>
        <end position="428"/>
    </location>
</feature>
<protein>
    <recommendedName>
        <fullName evidence="6">BRK domain-containing protein</fullName>
    </recommendedName>
</protein>
<dbReference type="Pfam" id="PF07533">
    <property type="entry name" value="BRK"/>
    <property type="match status" value="2"/>
</dbReference>
<feature type="compositionally biased region" description="Polar residues" evidence="5">
    <location>
        <begin position="543"/>
        <end position="553"/>
    </location>
</feature>
<dbReference type="OrthoDB" id="2018600at2759"/>
<dbReference type="SMART" id="SM00592">
    <property type="entry name" value="BRK"/>
    <property type="match status" value="2"/>
</dbReference>
<dbReference type="InterPro" id="IPR037259">
    <property type="entry name" value="BRK_sf"/>
</dbReference>
<name>A0A5J4Z985_PORPP</name>
<feature type="compositionally biased region" description="Low complexity" evidence="5">
    <location>
        <begin position="635"/>
        <end position="645"/>
    </location>
</feature>
<proteinExistence type="predicted"/>
<accession>A0A5J4Z985</accession>
<feature type="compositionally biased region" description="Basic and acidic residues" evidence="5">
    <location>
        <begin position="116"/>
        <end position="128"/>
    </location>
</feature>
<keyword evidence="4" id="KW-0539">Nucleus</keyword>
<dbReference type="EMBL" id="VRMN01000001">
    <property type="protein sequence ID" value="KAA8499323.1"/>
    <property type="molecule type" value="Genomic_DNA"/>
</dbReference>
<comment type="subcellular location">
    <subcellularLocation>
        <location evidence="1">Nucleus</location>
    </subcellularLocation>
</comment>
<dbReference type="GO" id="GO:0005634">
    <property type="term" value="C:nucleus"/>
    <property type="evidence" value="ECO:0007669"/>
    <property type="project" value="UniProtKB-SubCell"/>
</dbReference>
<keyword evidence="3" id="KW-0804">Transcription</keyword>
<feature type="region of interest" description="Disordered" evidence="5">
    <location>
        <begin position="116"/>
        <end position="138"/>
    </location>
</feature>
<gene>
    <name evidence="7" type="ORF">FVE85_6908</name>
</gene>
<reference evidence="8" key="1">
    <citation type="journal article" date="2019" name="Nat. Commun.">
        <title>Expansion of phycobilisome linker gene families in mesophilic red algae.</title>
        <authorList>
            <person name="Lee J."/>
            <person name="Kim D."/>
            <person name="Bhattacharya D."/>
            <person name="Yoon H.S."/>
        </authorList>
    </citation>
    <scope>NUCLEOTIDE SEQUENCE [LARGE SCALE GENOMIC DNA]</scope>
    <source>
        <strain evidence="8">CCMP 1328</strain>
    </source>
</reference>
<feature type="domain" description="BRK" evidence="6">
    <location>
        <begin position="213"/>
        <end position="255"/>
    </location>
</feature>
<feature type="region of interest" description="Disordered" evidence="5">
    <location>
        <begin position="417"/>
        <end position="440"/>
    </location>
</feature>
<sequence length="680" mass="71202">MVGLGSPITPGSGVPLVVAPARDAAAHAVLSPVMKLTHERKASAPVPIVNGKNAHTHASLDEDTERDAGNSLSVFCEAIHRSESCSSTPEFKALEHSSAVSAPEHSLLSNAMRAREALESNEDAHTEPKAIGTTELASSSVVTTAAAQRASSALLATSVPVSRAVPPRPHQQLPSGSPPSVRFASGICTPPRSGILAPMGFPPFTASLFGAAPEDEHVTVWDPSTGKTIAGNAAPYRKNLSQWLAKNPNFCEKSDELKSSKRRSQNRRAKSAASLFAELCLMPELTQHIIRQLEGVLGESRENEVFPIAMDEDDEPDWSSEEYVRLEEGLCHLGEELLRASSSATSSGGGSIDNEAGSRGVLRAVTEAQWTALTSTIGTEKTQREVLSRSLAVLVRASHLASMALQSQNHALQASLDDAMGDDDDDEEGARPPKRSNSASLLVSLASPGSAMATGFGPDAGGLLMPALSLPPAAMSFMDRSFRVPREPRITVWEPITGRTVSGNAAPCRRNLDQWLTAHPGWVPKGEENLSNSRRARHRKQSRSTASSTNNTPAHGPAPDPIAPSLTAALEGLLLMKQSPAVNSAPHPRLDRSAGTELASFSLGERSGAAAGVSSAAGVASGVTPVRAAGGPLDSSSISEGGNSSDSEEHGRAGVSGLARRGTKRNSESMEPLESMGATK</sequence>
<dbReference type="OMA" id="MEDCIAG"/>
<dbReference type="Gene3D" id="3.40.5.120">
    <property type="match status" value="2"/>
</dbReference>